<dbReference type="CDD" id="cd16434">
    <property type="entry name" value="CheB-CheR_fusion"/>
    <property type="match status" value="1"/>
</dbReference>
<keyword evidence="1" id="KW-0378">Hydrolase</keyword>
<dbReference type="InterPro" id="IPR050903">
    <property type="entry name" value="Bact_Chemotaxis_MeTrfase"/>
</dbReference>
<dbReference type="SUPFAM" id="SSF55785">
    <property type="entry name" value="PYP-like sensor domain (PAS domain)"/>
    <property type="match status" value="2"/>
</dbReference>
<dbReference type="Pfam" id="PF13596">
    <property type="entry name" value="PAS_10"/>
    <property type="match status" value="1"/>
</dbReference>
<keyword evidence="2" id="KW-0175">Coiled coil</keyword>
<feature type="active site" evidence="1">
    <location>
        <position position="44"/>
    </location>
</feature>
<evidence type="ECO:0000313" key="7">
    <source>
        <dbReference type="Proteomes" id="UP001597051"/>
    </source>
</evidence>
<evidence type="ECO:0000256" key="1">
    <source>
        <dbReference type="PROSITE-ProRule" id="PRU00050"/>
    </source>
</evidence>
<dbReference type="Pfam" id="PF13188">
    <property type="entry name" value="PAS_8"/>
    <property type="match status" value="1"/>
</dbReference>
<proteinExistence type="predicted"/>
<dbReference type="RefSeq" id="WP_379758420.1">
    <property type="nucleotide sequence ID" value="NZ_JBHSYB010000063.1"/>
</dbReference>
<evidence type="ECO:0000259" key="3">
    <source>
        <dbReference type="PROSITE" id="PS50112"/>
    </source>
</evidence>
<dbReference type="Gene3D" id="3.30.450.20">
    <property type="entry name" value="PAS domain"/>
    <property type="match status" value="2"/>
</dbReference>
<dbReference type="InterPro" id="IPR000014">
    <property type="entry name" value="PAS"/>
</dbReference>
<dbReference type="EMBL" id="JBHTIZ010000012">
    <property type="protein sequence ID" value="MFD0983863.1"/>
    <property type="molecule type" value="Genomic_DNA"/>
</dbReference>
<dbReference type="InterPro" id="IPR029063">
    <property type="entry name" value="SAM-dependent_MTases_sf"/>
</dbReference>
<dbReference type="CDD" id="cd00130">
    <property type="entry name" value="PAS"/>
    <property type="match status" value="1"/>
</dbReference>
<dbReference type="Gene3D" id="3.40.50.180">
    <property type="entry name" value="Methylesterase CheB, C-terminal domain"/>
    <property type="match status" value="1"/>
</dbReference>
<dbReference type="SUPFAM" id="SSF57997">
    <property type="entry name" value="Tropomyosin"/>
    <property type="match status" value="1"/>
</dbReference>
<feature type="domain" description="PAS" evidence="3">
    <location>
        <begin position="859"/>
        <end position="905"/>
    </location>
</feature>
<feature type="active site" evidence="1">
    <location>
        <position position="136"/>
    </location>
</feature>
<evidence type="ECO:0000259" key="5">
    <source>
        <dbReference type="PROSITE" id="PS50123"/>
    </source>
</evidence>
<dbReference type="InterPro" id="IPR035965">
    <property type="entry name" value="PAS-like_dom_sf"/>
</dbReference>
<feature type="domain" description="CheR-type methyltransferase" evidence="5">
    <location>
        <begin position="210"/>
        <end position="473"/>
    </location>
</feature>
<dbReference type="InterPro" id="IPR000780">
    <property type="entry name" value="CheR_MeTrfase"/>
</dbReference>
<dbReference type="PRINTS" id="PR00996">
    <property type="entry name" value="CHERMTFRASE"/>
</dbReference>
<dbReference type="SUPFAM" id="SSF53335">
    <property type="entry name" value="S-adenosyl-L-methionine-dependent methyltransferases"/>
    <property type="match status" value="1"/>
</dbReference>
<evidence type="ECO:0000256" key="2">
    <source>
        <dbReference type="SAM" id="Coils"/>
    </source>
</evidence>
<evidence type="ECO:0000259" key="4">
    <source>
        <dbReference type="PROSITE" id="PS50122"/>
    </source>
</evidence>
<gene>
    <name evidence="6" type="ORF">ACFQ0S_05165</name>
</gene>
<feature type="active site" evidence="1">
    <location>
        <position position="17"/>
    </location>
</feature>
<dbReference type="InterPro" id="IPR035909">
    <property type="entry name" value="CheB_C"/>
</dbReference>
<sequence>MANKERKSFPIVGIGSSAGGLEALELFFKNMPKDNGMAFIVIQHLDPTRVGLLPEILQRITSMNTSEAIDGILLEPNCVYVIPPNKSITLFHGTLRLFDPIESRGFRLPIDIFFRSLADDLQDKSIGIILSGMGSDGSIGAKAIKENNGFVLVQDPSTAKFEGMPQSVINAVKVDIIAPVEDLPSKLISITKFIPKIDKKLEIDSVEASNIDKIIVLLRLKSGNDFSYYKKNTIYRRIERRKFVHQIDTLENYVRFCQENPKEVEILFKELLIGVTHFFRDPAVWEMLKEKVLPDLLNELPDGTILRAWVPSCSTGEEAYSLAIIFSEIIKNRFENKKFNLQIFATDIDSEAIEKARKGFFSSTNVESISKERLQSFFTEVGGNYRINSSLRKMVVFAVQNITKDPPFTKLNMVSCRNLLIYLEPEMQKKIISLFSYSLNTNGILVLGNAETLGNFNDVFENIDPKLKLYKRTKLQFASKLSNFPSYFSNTNINTTEVTMTKTKVTENIQTLTDQIILQHYSPASVLVNDSGDIIYITGRTGKYLEPLAGKANWNILAMAREGLQQELLIAFRKTNDNFKPITIKDIKLENDGLPFFANITVQRIESPEALKNMILVIFNDVTNLHQQEIKNAKINKVDSIGDLKELKMELSKSFEELKNTKEQMIISQEELKSANEELQSTNEELQSTNEELTTSKEEMQSMNEELQTVNTELQRKISEFTQANTDMKNLLNSTGIATLFLDKELNIRRFTDEVNTIFKIRSTDLGRPINEIVTDLIYPEMENHAAQVIKSLITVETIISTKDARWFNIRIMPYRTIDDRIDGVIITFFNITVNKKLEIELKEANKLIQSKQKEIKESEIEYRNFFESAKEGIIILNFSTGSIIDVNLFLIRLLGYSKEQFLEKKIWEIGLFQDIIKNKTKFLELKRKQYIRYENLPLETVTGKKINVEFISNVYSGNNQKIIQCFIREVSREKKEEQNKNQ</sequence>
<dbReference type="Pfam" id="PF01739">
    <property type="entry name" value="CheR"/>
    <property type="match status" value="1"/>
</dbReference>
<keyword evidence="1" id="KW-0145">Chemotaxis</keyword>
<dbReference type="PROSITE" id="PS50122">
    <property type="entry name" value="CHEB"/>
    <property type="match status" value="1"/>
</dbReference>
<protein>
    <submittedName>
        <fullName evidence="6">Chemotaxis protein CheB</fullName>
    </submittedName>
</protein>
<accession>A0ABW3J1A2</accession>
<name>A0ABW3J1A2_9FLAO</name>
<dbReference type="Pfam" id="PF03705">
    <property type="entry name" value="CheR_N"/>
    <property type="match status" value="1"/>
</dbReference>
<dbReference type="PROSITE" id="PS50123">
    <property type="entry name" value="CHER"/>
    <property type="match status" value="1"/>
</dbReference>
<dbReference type="InterPro" id="IPR022642">
    <property type="entry name" value="CheR_C"/>
</dbReference>
<organism evidence="6 7">
    <name type="scientific">Flavobacterium myungsuense</name>
    <dbReference type="NCBI Taxonomy" id="651823"/>
    <lineage>
        <taxon>Bacteria</taxon>
        <taxon>Pseudomonadati</taxon>
        <taxon>Bacteroidota</taxon>
        <taxon>Flavobacteriia</taxon>
        <taxon>Flavobacteriales</taxon>
        <taxon>Flavobacteriaceae</taxon>
        <taxon>Flavobacterium</taxon>
    </lineage>
</organism>
<dbReference type="PANTHER" id="PTHR24422:SF27">
    <property type="entry name" value="PROTEIN-GLUTAMATE O-METHYLTRANSFERASE"/>
    <property type="match status" value="1"/>
</dbReference>
<dbReference type="InterPro" id="IPR022641">
    <property type="entry name" value="CheR_N"/>
</dbReference>
<dbReference type="Pfam" id="PF01339">
    <property type="entry name" value="CheB_methylest"/>
    <property type="match status" value="1"/>
</dbReference>
<dbReference type="SMART" id="SM00091">
    <property type="entry name" value="PAS"/>
    <property type="match status" value="3"/>
</dbReference>
<feature type="coiled-coil region" evidence="2">
    <location>
        <begin position="835"/>
        <end position="862"/>
    </location>
</feature>
<dbReference type="SMART" id="SM00138">
    <property type="entry name" value="MeTrc"/>
    <property type="match status" value="1"/>
</dbReference>
<dbReference type="PANTHER" id="PTHR24422">
    <property type="entry name" value="CHEMOTAXIS PROTEIN METHYLTRANSFERASE"/>
    <property type="match status" value="1"/>
</dbReference>
<reference evidence="7" key="1">
    <citation type="journal article" date="2019" name="Int. J. Syst. Evol. Microbiol.">
        <title>The Global Catalogue of Microorganisms (GCM) 10K type strain sequencing project: providing services to taxonomists for standard genome sequencing and annotation.</title>
        <authorList>
            <consortium name="The Broad Institute Genomics Platform"/>
            <consortium name="The Broad Institute Genome Sequencing Center for Infectious Disease"/>
            <person name="Wu L."/>
            <person name="Ma J."/>
        </authorList>
    </citation>
    <scope>NUCLEOTIDE SEQUENCE [LARGE SCALE GENOMIC DNA]</scope>
    <source>
        <strain evidence="7">CECT 7649</strain>
    </source>
</reference>
<dbReference type="PROSITE" id="PS50112">
    <property type="entry name" value="PAS"/>
    <property type="match status" value="1"/>
</dbReference>
<dbReference type="Proteomes" id="UP001597051">
    <property type="component" value="Unassembled WGS sequence"/>
</dbReference>
<keyword evidence="7" id="KW-1185">Reference proteome</keyword>
<comment type="caution">
    <text evidence="6">The sequence shown here is derived from an EMBL/GenBank/DDBJ whole genome shotgun (WGS) entry which is preliminary data.</text>
</comment>
<feature type="coiled-coil region" evidence="2">
    <location>
        <begin position="641"/>
        <end position="724"/>
    </location>
</feature>
<evidence type="ECO:0000313" key="6">
    <source>
        <dbReference type="EMBL" id="MFD0983863.1"/>
    </source>
</evidence>
<dbReference type="NCBIfam" id="TIGR00229">
    <property type="entry name" value="sensory_box"/>
    <property type="match status" value="1"/>
</dbReference>
<dbReference type="SUPFAM" id="SSF52738">
    <property type="entry name" value="Methylesterase CheB, C-terminal domain"/>
    <property type="match status" value="1"/>
</dbReference>
<dbReference type="InterPro" id="IPR000673">
    <property type="entry name" value="Sig_transdc_resp-reg_Me-estase"/>
</dbReference>
<dbReference type="Gene3D" id="3.40.50.150">
    <property type="entry name" value="Vaccinia Virus protein VP39"/>
    <property type="match status" value="1"/>
</dbReference>
<dbReference type="SUPFAM" id="SSF47757">
    <property type="entry name" value="Chemotaxis receptor methyltransferase CheR, N-terminal domain"/>
    <property type="match status" value="1"/>
</dbReference>
<feature type="domain" description="CheB-type methylesterase" evidence="4">
    <location>
        <begin position="5"/>
        <end position="189"/>
    </location>
</feature>